<dbReference type="InterPro" id="IPR003115">
    <property type="entry name" value="ParB_N"/>
</dbReference>
<gene>
    <name evidence="3" type="ORF">EDC63_11929</name>
</gene>
<dbReference type="PANTHER" id="PTHR33375:SF1">
    <property type="entry name" value="CHROMOSOME-PARTITIONING PROTEIN PARB-RELATED"/>
    <property type="match status" value="1"/>
</dbReference>
<dbReference type="PANTHER" id="PTHR33375">
    <property type="entry name" value="CHROMOSOME-PARTITIONING PROTEIN PARB-RELATED"/>
    <property type="match status" value="1"/>
</dbReference>
<dbReference type="NCBIfam" id="TIGR00180">
    <property type="entry name" value="parB_part"/>
    <property type="match status" value="1"/>
</dbReference>
<dbReference type="Gene3D" id="1.10.10.730">
    <property type="entry name" value="KorB DNA-binding domain"/>
    <property type="match status" value="1"/>
</dbReference>
<proteinExistence type="inferred from homology"/>
<dbReference type="GO" id="GO:0003677">
    <property type="term" value="F:DNA binding"/>
    <property type="evidence" value="ECO:0007669"/>
    <property type="project" value="InterPro"/>
</dbReference>
<name>A0A4R3XUS7_9PROT</name>
<dbReference type="SUPFAM" id="SSF109709">
    <property type="entry name" value="KorB DNA-binding domain-like"/>
    <property type="match status" value="1"/>
</dbReference>
<dbReference type="Gene3D" id="3.90.1530.30">
    <property type="match status" value="1"/>
</dbReference>
<dbReference type="GO" id="GO:0005694">
    <property type="term" value="C:chromosome"/>
    <property type="evidence" value="ECO:0007669"/>
    <property type="project" value="TreeGrafter"/>
</dbReference>
<dbReference type="InterPro" id="IPR042075">
    <property type="entry name" value="KorB_DNA-db"/>
</dbReference>
<dbReference type="Pfam" id="PF02195">
    <property type="entry name" value="ParB_N"/>
    <property type="match status" value="1"/>
</dbReference>
<dbReference type="RefSeq" id="WP_124944908.1">
    <property type="nucleotide sequence ID" value="NZ_BHVT01000004.1"/>
</dbReference>
<evidence type="ECO:0000313" key="4">
    <source>
        <dbReference type="Proteomes" id="UP000295367"/>
    </source>
</evidence>
<dbReference type="EMBL" id="SMCO01000019">
    <property type="protein sequence ID" value="TCV82712.1"/>
    <property type="molecule type" value="Genomic_DNA"/>
</dbReference>
<comment type="caution">
    <text evidence="3">The sequence shown here is derived from an EMBL/GenBank/DDBJ whole genome shotgun (WGS) entry which is preliminary data.</text>
</comment>
<evidence type="ECO:0000313" key="3">
    <source>
        <dbReference type="EMBL" id="TCV82712.1"/>
    </source>
</evidence>
<dbReference type="CDD" id="cd16398">
    <property type="entry name" value="KorB_N_like"/>
    <property type="match status" value="1"/>
</dbReference>
<reference evidence="3 4" key="1">
    <citation type="submission" date="2019-03" db="EMBL/GenBank/DDBJ databases">
        <title>Genomic Encyclopedia of Type Strains, Phase IV (KMG-IV): sequencing the most valuable type-strain genomes for metagenomic binning, comparative biology and taxonomic classification.</title>
        <authorList>
            <person name="Goeker M."/>
        </authorList>
    </citation>
    <scope>NUCLEOTIDE SEQUENCE [LARGE SCALE GENOMIC DNA]</scope>
    <source>
        <strain evidence="3 4">DSM 100309</strain>
    </source>
</reference>
<dbReference type="SMART" id="SM00470">
    <property type="entry name" value="ParB"/>
    <property type="match status" value="1"/>
</dbReference>
<accession>A0A4R3XUS7</accession>
<dbReference type="AlphaFoldDB" id="A0A4R3XUS7"/>
<evidence type="ECO:0000256" key="1">
    <source>
        <dbReference type="ARBA" id="ARBA00006295"/>
    </source>
</evidence>
<dbReference type="InterPro" id="IPR004437">
    <property type="entry name" value="ParB/RepB/Spo0J"/>
</dbReference>
<dbReference type="SUPFAM" id="SSF110849">
    <property type="entry name" value="ParB/Sulfiredoxin"/>
    <property type="match status" value="1"/>
</dbReference>
<dbReference type="InterPro" id="IPR036086">
    <property type="entry name" value="ParB/Sulfiredoxin_sf"/>
</dbReference>
<dbReference type="InterPro" id="IPR050336">
    <property type="entry name" value="Chromosome_partition/occlusion"/>
</dbReference>
<dbReference type="InterPro" id="IPR013741">
    <property type="entry name" value="KorB_domain"/>
</dbReference>
<dbReference type="Proteomes" id="UP000295367">
    <property type="component" value="Unassembled WGS sequence"/>
</dbReference>
<dbReference type="Pfam" id="PF08535">
    <property type="entry name" value="KorB"/>
    <property type="match status" value="1"/>
</dbReference>
<feature type="domain" description="ParB-like N-terminal" evidence="2">
    <location>
        <begin position="37"/>
        <end position="130"/>
    </location>
</feature>
<comment type="similarity">
    <text evidence="1">Belongs to the ParB family.</text>
</comment>
<dbReference type="Gene3D" id="6.10.250.140">
    <property type="match status" value="1"/>
</dbReference>
<organism evidence="3 4">
    <name type="scientific">Sulfurirhabdus autotrophica</name>
    <dbReference type="NCBI Taxonomy" id="1706046"/>
    <lineage>
        <taxon>Bacteria</taxon>
        <taxon>Pseudomonadati</taxon>
        <taxon>Pseudomonadota</taxon>
        <taxon>Betaproteobacteria</taxon>
        <taxon>Nitrosomonadales</taxon>
        <taxon>Sulfuricellaceae</taxon>
        <taxon>Sulfurirhabdus</taxon>
    </lineage>
</organism>
<protein>
    <submittedName>
        <fullName evidence="3">ParB family chromosome partitioning protein</fullName>
    </submittedName>
</protein>
<dbReference type="GO" id="GO:0007059">
    <property type="term" value="P:chromosome segregation"/>
    <property type="evidence" value="ECO:0007669"/>
    <property type="project" value="TreeGrafter"/>
</dbReference>
<evidence type="ECO:0000259" key="2">
    <source>
        <dbReference type="SMART" id="SM00470"/>
    </source>
</evidence>
<keyword evidence="4" id="KW-1185">Reference proteome</keyword>
<sequence>MKNPVRGIDLSGLDDFDVNSLMTSGKPEHKESLGKPLEIVLDAIIEDPAQPRTENNPGFSEESLKELAASIAQSKGVKVPISVRPVNAEGQYVINHGARRFRASKLANMPTIKAFIDDTHDDYDQAIENIQRENFTPMEIALFIAKRERLNDSRVVIAGRLGKSKGFVTQHAALLTLPDVMRSIYDKGACRDVLALYELNNLHKKMPETVLDFLENNTDISRVAVEALKKAIKETNLSNNEQKLPEVVKSANTEKPSISKTDKADKLTIMVMWKNQLYVLRNDIKPTMNSLGWIEKPGAGKKIEVSLSDLQIDSIIE</sequence>
<dbReference type="OrthoDB" id="9796891at2"/>